<organism evidence="1">
    <name type="scientific">uncultured Caudovirales phage</name>
    <dbReference type="NCBI Taxonomy" id="2100421"/>
    <lineage>
        <taxon>Viruses</taxon>
        <taxon>Duplodnaviria</taxon>
        <taxon>Heunggongvirae</taxon>
        <taxon>Uroviricota</taxon>
        <taxon>Caudoviricetes</taxon>
        <taxon>Peduoviridae</taxon>
        <taxon>Maltschvirus</taxon>
        <taxon>Maltschvirus maltsch</taxon>
    </lineage>
</organism>
<gene>
    <name evidence="1" type="ORF">UFOVP1043_27</name>
</gene>
<dbReference type="EMBL" id="LR797001">
    <property type="protein sequence ID" value="CAB4180378.1"/>
    <property type="molecule type" value="Genomic_DNA"/>
</dbReference>
<evidence type="ECO:0000313" key="1">
    <source>
        <dbReference type="EMBL" id="CAB4180378.1"/>
    </source>
</evidence>
<sequence>MSLKVQQVPIEYVNQIWDHVEHFIEAALEYSSGDYNAEEVRVMVTQGSWQLIVATDDENTIQGALVVSYFNRPSERVGFVVAIGGKLVSNRSTWAQFEDILRSNGATYLEGAGRESIVKLWSRYGMKQKYIITGKSL</sequence>
<protein>
    <submittedName>
        <fullName evidence="1">Uncharacterized protein</fullName>
    </submittedName>
</protein>
<name>A0A6J5QGS1_9CAUD</name>
<proteinExistence type="predicted"/>
<accession>A0A6J5QGS1</accession>
<reference evidence="1" key="1">
    <citation type="submission" date="2020-05" db="EMBL/GenBank/DDBJ databases">
        <authorList>
            <person name="Chiriac C."/>
            <person name="Salcher M."/>
            <person name="Ghai R."/>
            <person name="Kavagutti S V."/>
        </authorList>
    </citation>
    <scope>NUCLEOTIDE SEQUENCE</scope>
</reference>